<dbReference type="KEGG" id="prr:AT705_24300"/>
<feature type="transmembrane region" description="Helical" evidence="1">
    <location>
        <begin position="169"/>
        <end position="190"/>
    </location>
</feature>
<dbReference type="RefSeq" id="WP_058798879.1">
    <property type="nucleotide sequence ID" value="NZ_CP013612.1"/>
</dbReference>
<sequence>MNFAKQLWQHEHTVMRALLLLVVIGFLTLAVIHYHDWQHQPDAVYLSNQAYLHHVETQALDDLFYLAEINGLLKVVESSQVGVSFIAEFKVDVGNMIATVTHYLQQGINLNLASLVAVEILSLLSEAAHVIAMPLLIVTLSGAMVWLCAELFALSVVLCAVFKRICEGLLLAFVLLHLMLPYAIHISGAISHSVSASYKTTGRTALLQYHQDVTHGQNKASLKDKAESSIHELEKVSPKHVRYQQNALSHYLVSTLAVNLFDLILMPLLLVWGFYRIVKGLYLHAQETYRIAKRSDRIETIKGP</sequence>
<name>A0A0U3I7U5_9GAMM</name>
<dbReference type="AlphaFoldDB" id="A0A0U3I7U5"/>
<evidence type="ECO:0000313" key="3">
    <source>
        <dbReference type="Proteomes" id="UP000069015"/>
    </source>
</evidence>
<keyword evidence="1" id="KW-1133">Transmembrane helix</keyword>
<feature type="transmembrane region" description="Helical" evidence="1">
    <location>
        <begin position="14"/>
        <end position="32"/>
    </location>
</feature>
<keyword evidence="1" id="KW-0472">Membrane</keyword>
<evidence type="ECO:0000256" key="1">
    <source>
        <dbReference type="SAM" id="Phobius"/>
    </source>
</evidence>
<gene>
    <name evidence="2" type="ORF">AT705_24300</name>
</gene>
<accession>A0A0U3I7U5</accession>
<dbReference type="Proteomes" id="UP000069015">
    <property type="component" value="Chromosome 2"/>
</dbReference>
<evidence type="ECO:0000313" key="2">
    <source>
        <dbReference type="EMBL" id="ALU46038.1"/>
    </source>
</evidence>
<feature type="transmembrane region" description="Helical" evidence="1">
    <location>
        <begin position="143"/>
        <end position="162"/>
    </location>
</feature>
<keyword evidence="1" id="KW-0812">Transmembrane</keyword>
<protein>
    <submittedName>
        <fullName evidence="2">Uncharacterized protein</fullName>
    </submittedName>
</protein>
<reference evidence="2 3" key="1">
    <citation type="submission" date="2015-12" db="EMBL/GenBank/DDBJ databases">
        <title>Complete genome sequence of Pseudoalteromonas rubra SCSIO 6842, harboring a conjugative plasmid.</title>
        <authorList>
            <person name="Li B."/>
            <person name="Wang X."/>
        </authorList>
    </citation>
    <scope>NUCLEOTIDE SEQUENCE [LARGE SCALE GENOMIC DNA]</scope>
    <source>
        <strain evidence="2 3">SCSIO 6842</strain>
    </source>
</reference>
<feature type="transmembrane region" description="Helical" evidence="1">
    <location>
        <begin position="251"/>
        <end position="275"/>
    </location>
</feature>
<proteinExistence type="predicted"/>
<organism evidence="2 3">
    <name type="scientific">Pseudoalteromonas rubra</name>
    <dbReference type="NCBI Taxonomy" id="43658"/>
    <lineage>
        <taxon>Bacteria</taxon>
        <taxon>Pseudomonadati</taxon>
        <taxon>Pseudomonadota</taxon>
        <taxon>Gammaproteobacteria</taxon>
        <taxon>Alteromonadales</taxon>
        <taxon>Pseudoalteromonadaceae</taxon>
        <taxon>Pseudoalteromonas</taxon>
    </lineage>
</organism>
<dbReference type="EMBL" id="CP013612">
    <property type="protein sequence ID" value="ALU46038.1"/>
    <property type="molecule type" value="Genomic_DNA"/>
</dbReference>